<dbReference type="Proteomes" id="UP000052982">
    <property type="component" value="Unassembled WGS sequence"/>
</dbReference>
<keyword evidence="1" id="KW-0732">Signal</keyword>
<accession>A0A101SXW3</accession>
<comment type="caution">
    <text evidence="2">The sequence shown here is derived from an EMBL/GenBank/DDBJ whole genome shotgun (WGS) entry which is preliminary data.</text>
</comment>
<proteinExistence type="predicted"/>
<dbReference type="EMBL" id="LMWW01000033">
    <property type="protein sequence ID" value="KUN82132.1"/>
    <property type="molecule type" value="Genomic_DNA"/>
</dbReference>
<reference evidence="2 3" key="1">
    <citation type="submission" date="2015-10" db="EMBL/GenBank/DDBJ databases">
        <title>Draft genome sequence of Streptomyces griseoruber DSM 40281, type strain for the species Streptomyces griseoruber.</title>
        <authorList>
            <person name="Ruckert C."/>
            <person name="Winkler A."/>
            <person name="Kalinowski J."/>
            <person name="Kampfer P."/>
            <person name="Glaeser S."/>
        </authorList>
    </citation>
    <scope>NUCLEOTIDE SEQUENCE [LARGE SCALE GENOMIC DNA]</scope>
    <source>
        <strain evidence="2 3">DSM 40281</strain>
    </source>
</reference>
<evidence type="ECO:0008006" key="4">
    <source>
        <dbReference type="Google" id="ProtNLM"/>
    </source>
</evidence>
<gene>
    <name evidence="2" type="ORF">AQJ64_20440</name>
</gene>
<organism evidence="2 3">
    <name type="scientific">Streptomyces griseoruber</name>
    <dbReference type="NCBI Taxonomy" id="1943"/>
    <lineage>
        <taxon>Bacteria</taxon>
        <taxon>Bacillati</taxon>
        <taxon>Actinomycetota</taxon>
        <taxon>Actinomycetes</taxon>
        <taxon>Kitasatosporales</taxon>
        <taxon>Streptomycetaceae</taxon>
        <taxon>Streptomyces</taxon>
    </lineage>
</organism>
<dbReference type="OrthoDB" id="4170050at2"/>
<protein>
    <recommendedName>
        <fullName evidence="4">Calcium-binding protein</fullName>
    </recommendedName>
</protein>
<evidence type="ECO:0000313" key="3">
    <source>
        <dbReference type="Proteomes" id="UP000052982"/>
    </source>
</evidence>
<dbReference type="RefSeq" id="WP_055634310.1">
    <property type="nucleotide sequence ID" value="NZ_JBIRRP010000010.1"/>
</dbReference>
<name>A0A101SXW3_9ACTN</name>
<feature type="chain" id="PRO_5007106675" description="Calcium-binding protein" evidence="1">
    <location>
        <begin position="27"/>
        <end position="277"/>
    </location>
</feature>
<evidence type="ECO:0000313" key="2">
    <source>
        <dbReference type="EMBL" id="KUN82132.1"/>
    </source>
</evidence>
<feature type="signal peptide" evidence="1">
    <location>
        <begin position="1"/>
        <end position="26"/>
    </location>
</feature>
<sequence length="277" mass="28856">MRKLAIGTALTGALALGVLAAPAAQADSPALTFAGVKVNNGKKIVVGTTAKVKVPVTYTLTRPADLTIDYKNNFAGVLLYRGSLAEQDNSIEPDSAPACTTTATTATTVTASCTETLVIDPWDSLYEAADAGTWKAAGFYGHGATDLDDSDGHISFEFGYDMWADSATAKIQRAAKLTVNATPEPVKKGRTLTVKGKLTRANWEDGTYTGYKGQKVTLQFKAKGAGSYSTVKTITSGTGGALSTTVKAGKDGYYRFTFAGTATTAAKTAAADYVDVK</sequence>
<keyword evidence="3" id="KW-1185">Reference proteome</keyword>
<evidence type="ECO:0000256" key="1">
    <source>
        <dbReference type="SAM" id="SignalP"/>
    </source>
</evidence>
<dbReference type="AlphaFoldDB" id="A0A101SXW3"/>
<dbReference type="STRING" id="1943.AQJ64_20440"/>